<name>A0A934Q4T2_9MICO</name>
<evidence type="ECO:0000313" key="5">
    <source>
        <dbReference type="Proteomes" id="UP000608530"/>
    </source>
</evidence>
<dbReference type="InterPro" id="IPR000551">
    <property type="entry name" value="MerR-type_HTH_dom"/>
</dbReference>
<keyword evidence="1" id="KW-0238">DNA-binding</keyword>
<evidence type="ECO:0000256" key="1">
    <source>
        <dbReference type="ARBA" id="ARBA00023125"/>
    </source>
</evidence>
<sequence>MDRYTPVFAIAAAAELAEMHPQTLRQYDRIGLVSPQRTRGNTRRYSLHDVEQLREVSRLSADGLSLEGIRRVLQLEDRVRELEGRVRELERALSDELLKHPERRVFAAGAAGEVITLRRGTRVRRSSEVVLWRPGERGAERSPDHPGRPE</sequence>
<reference evidence="4" key="1">
    <citation type="submission" date="2020-12" db="EMBL/GenBank/DDBJ databases">
        <title>Leucobacter sp. CAS1, isolated from Chromium sludge.</title>
        <authorList>
            <person name="Xu Z."/>
        </authorList>
    </citation>
    <scope>NUCLEOTIDE SEQUENCE</scope>
    <source>
        <strain evidence="4">CSA1</strain>
    </source>
</reference>
<keyword evidence="5" id="KW-1185">Reference proteome</keyword>
<evidence type="ECO:0000313" key="4">
    <source>
        <dbReference type="EMBL" id="MBK0417566.1"/>
    </source>
</evidence>
<dbReference type="SMART" id="SM00422">
    <property type="entry name" value="HTH_MERR"/>
    <property type="match status" value="1"/>
</dbReference>
<comment type="caution">
    <text evidence="4">The sequence shown here is derived from an EMBL/GenBank/DDBJ whole genome shotgun (WGS) entry which is preliminary data.</text>
</comment>
<dbReference type="Proteomes" id="UP000608530">
    <property type="component" value="Unassembled WGS sequence"/>
</dbReference>
<dbReference type="EMBL" id="JAEHOH010000001">
    <property type="protein sequence ID" value="MBK0417566.1"/>
    <property type="molecule type" value="Genomic_DNA"/>
</dbReference>
<dbReference type="PROSITE" id="PS50937">
    <property type="entry name" value="HTH_MERR_2"/>
    <property type="match status" value="1"/>
</dbReference>
<organism evidence="4 5">
    <name type="scientific">Leucobacter chromiisoli</name>
    <dbReference type="NCBI Taxonomy" id="2796471"/>
    <lineage>
        <taxon>Bacteria</taxon>
        <taxon>Bacillati</taxon>
        <taxon>Actinomycetota</taxon>
        <taxon>Actinomycetes</taxon>
        <taxon>Micrococcales</taxon>
        <taxon>Microbacteriaceae</taxon>
        <taxon>Leucobacter</taxon>
    </lineage>
</organism>
<accession>A0A934Q4T2</accession>
<gene>
    <name evidence="4" type="ORF">JD276_00745</name>
</gene>
<dbReference type="InterPro" id="IPR047057">
    <property type="entry name" value="MerR_fam"/>
</dbReference>
<protein>
    <submittedName>
        <fullName evidence="4">MerR family transcriptional regulator</fullName>
    </submittedName>
</protein>
<dbReference type="PANTHER" id="PTHR30204">
    <property type="entry name" value="REDOX-CYCLING DRUG-SENSING TRANSCRIPTIONAL ACTIVATOR SOXR"/>
    <property type="match status" value="1"/>
</dbReference>
<dbReference type="GO" id="GO:0003700">
    <property type="term" value="F:DNA-binding transcription factor activity"/>
    <property type="evidence" value="ECO:0007669"/>
    <property type="project" value="InterPro"/>
</dbReference>
<dbReference type="GO" id="GO:0003677">
    <property type="term" value="F:DNA binding"/>
    <property type="evidence" value="ECO:0007669"/>
    <property type="project" value="UniProtKB-KW"/>
</dbReference>
<dbReference type="NCBIfam" id="NF047375">
    <property type="entry name" value="HeatShock_HspR"/>
    <property type="match status" value="1"/>
</dbReference>
<proteinExistence type="predicted"/>
<keyword evidence="2" id="KW-0175">Coiled coil</keyword>
<feature type="domain" description="HTH merR-type" evidence="3">
    <location>
        <begin position="7"/>
        <end position="75"/>
    </location>
</feature>
<dbReference type="SUPFAM" id="SSF46955">
    <property type="entry name" value="Putative DNA-binding domain"/>
    <property type="match status" value="1"/>
</dbReference>
<evidence type="ECO:0000259" key="3">
    <source>
        <dbReference type="PROSITE" id="PS50937"/>
    </source>
</evidence>
<dbReference type="AlphaFoldDB" id="A0A934Q4T2"/>
<dbReference type="PANTHER" id="PTHR30204:SF58">
    <property type="entry name" value="HTH-TYPE TRANSCRIPTIONAL REGULATOR YFMP"/>
    <property type="match status" value="1"/>
</dbReference>
<evidence type="ECO:0000256" key="2">
    <source>
        <dbReference type="SAM" id="Coils"/>
    </source>
</evidence>
<dbReference type="InterPro" id="IPR009061">
    <property type="entry name" value="DNA-bd_dom_put_sf"/>
</dbReference>
<feature type="coiled-coil region" evidence="2">
    <location>
        <begin position="72"/>
        <end position="99"/>
    </location>
</feature>
<dbReference type="Gene3D" id="1.10.1660.10">
    <property type="match status" value="1"/>
</dbReference>
<dbReference type="Pfam" id="PF13411">
    <property type="entry name" value="MerR_1"/>
    <property type="match status" value="1"/>
</dbReference>